<comment type="similarity">
    <text evidence="1 7">Belongs to the ATG7 family.</text>
</comment>
<reference evidence="10 11" key="1">
    <citation type="submission" date="2016-08" db="EMBL/GenBank/DDBJ databases">
        <title>Draft genome sequence of allopolyploid Zygosaccharomyces rouxii.</title>
        <authorList>
            <person name="Watanabe J."/>
            <person name="Uehara K."/>
            <person name="Mogi Y."/>
            <person name="Tsukioka Y."/>
        </authorList>
    </citation>
    <scope>NUCLEOTIDE SEQUENCE [LARGE SCALE GENOMIC DNA]</scope>
    <source>
        <strain evidence="10 11">NBRC 110957</strain>
    </source>
</reference>
<dbReference type="InterPro" id="IPR035985">
    <property type="entry name" value="Ubiquitin-activating_enz"/>
</dbReference>
<keyword evidence="4 7" id="KW-0653">Protein transport</keyword>
<sequence length="620" mass="69878">MSSLQLSYAAPVQSFLDTSFFQELSRLKLDVLKLDSRGQPLYSKLELQNVPRSSKSVPLNLNAQSFDEEVMSSPTGVPILGMIHNYNVMEEFKTLDKQNFLEEKARELWKKGLKNINQSVGFYVISFADLKKYRYFYWTCVPCFQGKSLLIEKLEELPAPKQSFATWFDRNLDQWVGLETADGEIVPYDVESASNCQSLLIRDPSRMDRIPAAFAKNFLAIFKHQNPTVEVLNVFFIRSGASSFGLKLSLRDRGDEPSLQVSGWERNPQGKLGPRAVDLSSLIDPLKVADQSVDLNLKLMKWRIVPDIDLQKVKDTKVLLLGAGTLGCYVSRSLMAWGVRKITLVDNSTVSYSNPVRQPLFNFEDVGKPKAQAAADALRKIFPLVEATGIQLDVPMIGHPPVDDSSAESNFTKLRKLMDEHDVIYLLMDSRETRWLPTVLGNMNNKLVMNAALGFDSYLVMRHGNYRDSLGKRLGCYFCNDVVAPKDSLTDRTLDEMCTVTRPGVALIAASQAVELMVSIFQLKDNTDESILGDVPHQIRGFLNHFSTLKLETPAYDHCSACSPQVVEACREAGWDFVKAALDDHTYIERLCGLSRVQEEADKVVQEWDDEEDEEIEVLV</sequence>
<dbReference type="Gene3D" id="3.40.140.100">
    <property type="entry name" value="Ubiquitin-like modifier-activating enzyme ATG7 C-terminal domain"/>
    <property type="match status" value="1"/>
</dbReference>
<evidence type="ECO:0000256" key="3">
    <source>
        <dbReference type="ARBA" id="ARBA00022448"/>
    </source>
</evidence>
<evidence type="ECO:0000256" key="7">
    <source>
        <dbReference type="RuleBase" id="RU366022"/>
    </source>
</evidence>
<dbReference type="SUPFAM" id="SSF69572">
    <property type="entry name" value="Activating enzymes of the ubiquitin-like proteins"/>
    <property type="match status" value="1"/>
</dbReference>
<comment type="caution">
    <text evidence="10">The sequence shown here is derived from an EMBL/GenBank/DDBJ whole genome shotgun (WGS) entry which is preliminary data.</text>
</comment>
<dbReference type="GO" id="GO:0019778">
    <property type="term" value="F:Atg12 activating enzyme activity"/>
    <property type="evidence" value="ECO:0007669"/>
    <property type="project" value="TreeGrafter"/>
</dbReference>
<dbReference type="GO" id="GO:0000422">
    <property type="term" value="P:autophagy of mitochondrion"/>
    <property type="evidence" value="ECO:0007669"/>
    <property type="project" value="TreeGrafter"/>
</dbReference>
<evidence type="ECO:0000256" key="2">
    <source>
        <dbReference type="ARBA" id="ARBA00017647"/>
    </source>
</evidence>
<dbReference type="Proteomes" id="UP000187013">
    <property type="component" value="Unassembled WGS sequence"/>
</dbReference>
<dbReference type="InterPro" id="IPR042523">
    <property type="entry name" value="Atg7_N_2"/>
</dbReference>
<dbReference type="InterPro" id="IPR045886">
    <property type="entry name" value="ThiF/MoeB/HesA"/>
</dbReference>
<dbReference type="eggNOG" id="KOG2337">
    <property type="taxonomic scope" value="Eukaryota"/>
</dbReference>
<evidence type="ECO:0000256" key="5">
    <source>
        <dbReference type="ARBA" id="ARBA00023006"/>
    </source>
</evidence>
<evidence type="ECO:0000313" key="11">
    <source>
        <dbReference type="Proteomes" id="UP000187013"/>
    </source>
</evidence>
<dbReference type="InterPro" id="IPR006285">
    <property type="entry name" value="Atg7"/>
</dbReference>
<accession>A0A1Q2ZXI5</accession>
<dbReference type="Gene3D" id="3.40.50.720">
    <property type="entry name" value="NAD(P)-binding Rossmann-like Domain"/>
    <property type="match status" value="1"/>
</dbReference>
<feature type="domain" description="Ubiquitin-like modifier-activating enzyme Atg7 N-terminal" evidence="9">
    <location>
        <begin position="10"/>
        <end position="282"/>
    </location>
</feature>
<feature type="domain" description="THIF-type NAD/FAD binding fold" evidence="8">
    <location>
        <begin position="300"/>
        <end position="551"/>
    </location>
</feature>
<dbReference type="OrthoDB" id="338614at2759"/>
<dbReference type="AlphaFoldDB" id="A0A1Q2ZXI5"/>
<dbReference type="Pfam" id="PF16420">
    <property type="entry name" value="ATG7_N"/>
    <property type="match status" value="1"/>
</dbReference>
<evidence type="ECO:0000259" key="8">
    <source>
        <dbReference type="Pfam" id="PF00899"/>
    </source>
</evidence>
<dbReference type="GO" id="GO:0019779">
    <property type="term" value="F:Atg8 activating enzyme activity"/>
    <property type="evidence" value="ECO:0007669"/>
    <property type="project" value="TreeGrafter"/>
</dbReference>
<comment type="function">
    <text evidence="7">E1-like activating enzyme involved in the 2 ubiquitin-like systems required for cytoplasm to vacuole transport (Cvt) and autophagy. Activates ATG12 for its conjugation with ATG5 and ATG8 for its conjugation with phosphatidylethanolamine. Both systems are needed for the ATG8 association to Cvt vesicles and autophagosomes membranes. Autophagy is essential for maintenance of amino acid levels and protein synthesis under nitrogen starvation. Required for selective autophagic degradation of the nucleus (nucleophagy) as well as for mitophagy which contributes to regulate mitochondrial quantity and quality by eliminating the mitochondria to a basal level to fulfill cellular energy requirements and preventing excess ROS production.</text>
</comment>
<evidence type="ECO:0000256" key="1">
    <source>
        <dbReference type="ARBA" id="ARBA00010931"/>
    </source>
</evidence>
<name>A0A1Q2ZXI5_ZYGRO</name>
<dbReference type="GO" id="GO:0032446">
    <property type="term" value="P:protein modification by small protein conjugation"/>
    <property type="evidence" value="ECO:0007669"/>
    <property type="project" value="TreeGrafter"/>
</dbReference>
<evidence type="ECO:0000313" key="10">
    <source>
        <dbReference type="EMBL" id="GAV48197.1"/>
    </source>
</evidence>
<organism evidence="10 11">
    <name type="scientific">Zygosaccharomyces rouxii</name>
    <dbReference type="NCBI Taxonomy" id="4956"/>
    <lineage>
        <taxon>Eukaryota</taxon>
        <taxon>Fungi</taxon>
        <taxon>Dikarya</taxon>
        <taxon>Ascomycota</taxon>
        <taxon>Saccharomycotina</taxon>
        <taxon>Saccharomycetes</taxon>
        <taxon>Saccharomycetales</taxon>
        <taxon>Saccharomycetaceae</taxon>
        <taxon>Zygosaccharomyces</taxon>
    </lineage>
</organism>
<dbReference type="InterPro" id="IPR042522">
    <property type="entry name" value="Atg7_N_1"/>
</dbReference>
<evidence type="ECO:0000256" key="6">
    <source>
        <dbReference type="PIRSR" id="PIRSR606285-1"/>
    </source>
</evidence>
<keyword evidence="7" id="KW-0963">Cytoplasm</keyword>
<dbReference type="NCBIfam" id="TIGR01381">
    <property type="entry name" value="E1_like_apg7"/>
    <property type="match status" value="1"/>
</dbReference>
<protein>
    <recommendedName>
        <fullName evidence="2 7">Ubiquitin-like modifier-activating enzyme ATG7</fullName>
    </recommendedName>
    <alternativeName>
        <fullName evidence="7">Autophagy-related protein 7</fullName>
    </alternativeName>
</protein>
<dbReference type="GO" id="GO:0034727">
    <property type="term" value="P:piecemeal microautophagy of the nucleus"/>
    <property type="evidence" value="ECO:0007669"/>
    <property type="project" value="TreeGrafter"/>
</dbReference>
<dbReference type="Pfam" id="PF00899">
    <property type="entry name" value="ThiF"/>
    <property type="match status" value="1"/>
</dbReference>
<dbReference type="FunFam" id="3.40.50.720:FF:000243">
    <property type="entry name" value="Ubiquitin-like modifier-activating enzyme ATG7"/>
    <property type="match status" value="1"/>
</dbReference>
<evidence type="ECO:0000259" key="9">
    <source>
        <dbReference type="Pfam" id="PF16420"/>
    </source>
</evidence>
<dbReference type="InterPro" id="IPR000594">
    <property type="entry name" value="ThiF_NAD_FAD-bd"/>
</dbReference>
<dbReference type="PANTHER" id="PTHR10953:SF3">
    <property type="entry name" value="UBIQUITIN-LIKE MODIFIER-ACTIVATING ENZYME ATG7"/>
    <property type="match status" value="1"/>
</dbReference>
<dbReference type="GO" id="GO:0006995">
    <property type="term" value="P:cellular response to nitrogen starvation"/>
    <property type="evidence" value="ECO:0007669"/>
    <property type="project" value="TreeGrafter"/>
</dbReference>
<dbReference type="GO" id="GO:0000045">
    <property type="term" value="P:autophagosome assembly"/>
    <property type="evidence" value="ECO:0007669"/>
    <property type="project" value="TreeGrafter"/>
</dbReference>
<keyword evidence="5 7" id="KW-0072">Autophagy</keyword>
<comment type="subcellular location">
    <subcellularLocation>
        <location evidence="7">Cytoplasm</location>
    </subcellularLocation>
    <subcellularLocation>
        <location evidence="7">Preautophagosomal structure</location>
    </subcellularLocation>
</comment>
<dbReference type="EMBL" id="BDGX01000009">
    <property type="protein sequence ID" value="GAV48197.1"/>
    <property type="molecule type" value="Genomic_DNA"/>
</dbReference>
<evidence type="ECO:0000256" key="4">
    <source>
        <dbReference type="ARBA" id="ARBA00022927"/>
    </source>
</evidence>
<keyword evidence="7" id="KW-0833">Ubl conjugation pathway</keyword>
<dbReference type="GO" id="GO:0015031">
    <property type="term" value="P:protein transport"/>
    <property type="evidence" value="ECO:0007669"/>
    <property type="project" value="UniProtKB-UniRule"/>
</dbReference>
<proteinExistence type="inferred from homology"/>
<dbReference type="GO" id="GO:0000407">
    <property type="term" value="C:phagophore assembly site"/>
    <property type="evidence" value="ECO:0007669"/>
    <property type="project" value="UniProtKB-SubCell"/>
</dbReference>
<dbReference type="PANTHER" id="PTHR10953">
    <property type="entry name" value="UBIQUITIN-ACTIVATING ENZYME E1"/>
    <property type="match status" value="1"/>
</dbReference>
<dbReference type="Gene3D" id="3.40.140.70">
    <property type="entry name" value="Ubiquitin-like modifier-activating enzyme ATG7 N-terminal domain"/>
    <property type="match status" value="1"/>
</dbReference>
<comment type="subunit">
    <text evidence="7">Homodimer.</text>
</comment>
<feature type="active site" description="Glycyl thioester intermediate" evidence="6">
    <location>
        <position position="498"/>
    </location>
</feature>
<gene>
    <name evidence="10" type="ORF">ZYGR_0I04940</name>
</gene>
<dbReference type="InterPro" id="IPR032197">
    <property type="entry name" value="Atg7_N"/>
</dbReference>
<keyword evidence="3 7" id="KW-0813">Transport</keyword>